<sequence length="40" mass="4577">MTSNSKYTLSRSSVLHYGKKWAKPSNLHQLCPNQPTQEDT</sequence>
<dbReference type="EMBL" id="GBRH01225329">
    <property type="protein sequence ID" value="JAD72566.1"/>
    <property type="molecule type" value="Transcribed_RNA"/>
</dbReference>
<reference evidence="1" key="2">
    <citation type="journal article" date="2015" name="Data Brief">
        <title>Shoot transcriptome of the giant reed, Arundo donax.</title>
        <authorList>
            <person name="Barrero R.A."/>
            <person name="Guerrero F.D."/>
            <person name="Moolhuijzen P."/>
            <person name="Goolsby J.A."/>
            <person name="Tidwell J."/>
            <person name="Bellgard S.E."/>
            <person name="Bellgard M.I."/>
        </authorList>
    </citation>
    <scope>NUCLEOTIDE SEQUENCE</scope>
    <source>
        <tissue evidence="1">Shoot tissue taken approximately 20 cm above the soil surface</tissue>
    </source>
</reference>
<name>A0A0A9CAI9_ARUDO</name>
<protein>
    <submittedName>
        <fullName evidence="1">Uncharacterized protein</fullName>
    </submittedName>
</protein>
<accession>A0A0A9CAI9</accession>
<reference evidence="1" key="1">
    <citation type="submission" date="2014-09" db="EMBL/GenBank/DDBJ databases">
        <authorList>
            <person name="Magalhaes I.L.F."/>
            <person name="Oliveira U."/>
            <person name="Santos F.R."/>
            <person name="Vidigal T.H.D.A."/>
            <person name="Brescovit A.D."/>
            <person name="Santos A.J."/>
        </authorList>
    </citation>
    <scope>NUCLEOTIDE SEQUENCE</scope>
    <source>
        <tissue evidence="1">Shoot tissue taken approximately 20 cm above the soil surface</tissue>
    </source>
</reference>
<organism evidence="1">
    <name type="scientific">Arundo donax</name>
    <name type="common">Giant reed</name>
    <name type="synonym">Donax arundinaceus</name>
    <dbReference type="NCBI Taxonomy" id="35708"/>
    <lineage>
        <taxon>Eukaryota</taxon>
        <taxon>Viridiplantae</taxon>
        <taxon>Streptophyta</taxon>
        <taxon>Embryophyta</taxon>
        <taxon>Tracheophyta</taxon>
        <taxon>Spermatophyta</taxon>
        <taxon>Magnoliopsida</taxon>
        <taxon>Liliopsida</taxon>
        <taxon>Poales</taxon>
        <taxon>Poaceae</taxon>
        <taxon>PACMAD clade</taxon>
        <taxon>Arundinoideae</taxon>
        <taxon>Arundineae</taxon>
        <taxon>Arundo</taxon>
    </lineage>
</organism>
<proteinExistence type="predicted"/>
<evidence type="ECO:0000313" key="1">
    <source>
        <dbReference type="EMBL" id="JAD72566.1"/>
    </source>
</evidence>
<dbReference type="AlphaFoldDB" id="A0A0A9CAI9"/>